<keyword evidence="1" id="KW-0677">Repeat</keyword>
<dbReference type="HOGENOM" id="CLU_1107759_0_0_1"/>
<dbReference type="SUPFAM" id="SSF48403">
    <property type="entry name" value="Ankyrin repeat"/>
    <property type="match status" value="1"/>
</dbReference>
<dbReference type="PRINTS" id="PR01415">
    <property type="entry name" value="ANKYRIN"/>
</dbReference>
<organism evidence="4 5">
    <name type="scientific">[Torrubiella] hemipterigena</name>
    <dbReference type="NCBI Taxonomy" id="1531966"/>
    <lineage>
        <taxon>Eukaryota</taxon>
        <taxon>Fungi</taxon>
        <taxon>Dikarya</taxon>
        <taxon>Ascomycota</taxon>
        <taxon>Pezizomycotina</taxon>
        <taxon>Sordariomycetes</taxon>
        <taxon>Hypocreomycetidae</taxon>
        <taxon>Hypocreales</taxon>
        <taxon>Clavicipitaceae</taxon>
        <taxon>Clavicipitaceae incertae sedis</taxon>
        <taxon>'Torrubiella' clade</taxon>
    </lineage>
</organism>
<proteinExistence type="predicted"/>
<keyword evidence="5" id="KW-1185">Reference proteome</keyword>
<dbReference type="InterPro" id="IPR002110">
    <property type="entry name" value="Ankyrin_rpt"/>
</dbReference>
<evidence type="ECO:0000256" key="1">
    <source>
        <dbReference type="ARBA" id="ARBA00022737"/>
    </source>
</evidence>
<dbReference type="PROSITE" id="PS50297">
    <property type="entry name" value="ANK_REP_REGION"/>
    <property type="match status" value="2"/>
</dbReference>
<dbReference type="EMBL" id="CDHN01000001">
    <property type="protein sequence ID" value="CEJ81497.1"/>
    <property type="molecule type" value="Genomic_DNA"/>
</dbReference>
<dbReference type="STRING" id="1531966.A0A0A1T5B1"/>
<dbReference type="PROSITE" id="PS50088">
    <property type="entry name" value="ANK_REPEAT"/>
    <property type="match status" value="4"/>
</dbReference>
<evidence type="ECO:0000313" key="5">
    <source>
        <dbReference type="Proteomes" id="UP000039046"/>
    </source>
</evidence>
<accession>A0A0A1T5B1</accession>
<feature type="repeat" description="ANK" evidence="3">
    <location>
        <begin position="29"/>
        <end position="61"/>
    </location>
</feature>
<dbReference type="PANTHER" id="PTHR24198:SF165">
    <property type="entry name" value="ANKYRIN REPEAT-CONTAINING PROTEIN-RELATED"/>
    <property type="match status" value="1"/>
</dbReference>
<reference evidence="4 5" key="1">
    <citation type="journal article" date="2015" name="Genome Announc.">
        <title>Draft Genome Sequence and Gene Annotation of the Entomopathogenic Fungus Verticillium hemipterigenum.</title>
        <authorList>
            <person name="Horn F."/>
            <person name="Habel A."/>
            <person name="Scharf D.H."/>
            <person name="Dworschak J."/>
            <person name="Brakhage A.A."/>
            <person name="Guthke R."/>
            <person name="Hertweck C."/>
            <person name="Linde J."/>
        </authorList>
    </citation>
    <scope>NUCLEOTIDE SEQUENCE [LARGE SCALE GENOMIC DNA]</scope>
</reference>
<feature type="repeat" description="ANK" evidence="3">
    <location>
        <begin position="163"/>
        <end position="195"/>
    </location>
</feature>
<dbReference type="SMART" id="SM00248">
    <property type="entry name" value="ANK"/>
    <property type="match status" value="6"/>
</dbReference>
<dbReference type="AlphaFoldDB" id="A0A0A1T5B1"/>
<evidence type="ECO:0000256" key="3">
    <source>
        <dbReference type="PROSITE-ProRule" id="PRU00023"/>
    </source>
</evidence>
<feature type="repeat" description="ANK" evidence="3">
    <location>
        <begin position="130"/>
        <end position="162"/>
    </location>
</feature>
<dbReference type="Proteomes" id="UP000039046">
    <property type="component" value="Unassembled WGS sequence"/>
</dbReference>
<keyword evidence="2 3" id="KW-0040">ANK repeat</keyword>
<feature type="repeat" description="ANK" evidence="3">
    <location>
        <begin position="199"/>
        <end position="231"/>
    </location>
</feature>
<dbReference type="Pfam" id="PF12796">
    <property type="entry name" value="Ank_2"/>
    <property type="match status" value="2"/>
</dbReference>
<dbReference type="Gene3D" id="1.25.40.20">
    <property type="entry name" value="Ankyrin repeat-containing domain"/>
    <property type="match status" value="1"/>
</dbReference>
<evidence type="ECO:0000313" key="4">
    <source>
        <dbReference type="EMBL" id="CEJ81497.1"/>
    </source>
</evidence>
<evidence type="ECO:0000256" key="2">
    <source>
        <dbReference type="ARBA" id="ARBA00023043"/>
    </source>
</evidence>
<gene>
    <name evidence="4" type="ORF">VHEMI01619</name>
</gene>
<name>A0A0A1T5B1_9HYPO</name>
<dbReference type="PANTHER" id="PTHR24198">
    <property type="entry name" value="ANKYRIN REPEAT AND PROTEIN KINASE DOMAIN-CONTAINING PROTEIN"/>
    <property type="match status" value="1"/>
</dbReference>
<sequence length="251" mass="27246">MHEAASSRLSEAIALLEKTGVPIEQESNNGTTPLHNAIRRGHRAAVKRLLDLGANVNTQNNKEIGTLELATNSMDMIKLLLQYGAEINQKSRQGFTLMHKMAKQRYDDATRDAFFKLVKLGINIDTRDNEVYTAVHTAAKSKNAQLMELCIDGGADMEIMNDAGWTPLMTVCHRQFLDGVKCLLDRGADVHATVNGSATGDAALDIAVRAGKPGIVTALLRHGADPASVRGEANAKCADVLRKWKSGSRRS</sequence>
<dbReference type="OrthoDB" id="20872at2759"/>
<dbReference type="InterPro" id="IPR036770">
    <property type="entry name" value="Ankyrin_rpt-contain_sf"/>
</dbReference>
<protein>
    <submittedName>
        <fullName evidence="4">Uncharacterized protein</fullName>
    </submittedName>
</protein>